<proteinExistence type="predicted"/>
<keyword evidence="4" id="KW-1185">Reference proteome</keyword>
<evidence type="ECO:0000313" key="4">
    <source>
        <dbReference type="Proteomes" id="UP000198418"/>
    </source>
</evidence>
<dbReference type="PRINTS" id="PR00507">
    <property type="entry name" value="N12N6MTFRASE"/>
</dbReference>
<evidence type="ECO:0000313" key="3">
    <source>
        <dbReference type="EMBL" id="SNB85481.1"/>
    </source>
</evidence>
<feature type="region of interest" description="Disordered" evidence="1">
    <location>
        <begin position="41"/>
        <end position="103"/>
    </location>
</feature>
<accession>A0A212SI91</accession>
<dbReference type="CDD" id="cd02440">
    <property type="entry name" value="AdoMet_MTases"/>
    <property type="match status" value="1"/>
</dbReference>
<reference evidence="4" key="1">
    <citation type="submission" date="2017-06" db="EMBL/GenBank/DDBJ databases">
        <authorList>
            <person name="Varghese N."/>
            <person name="Submissions S."/>
        </authorList>
    </citation>
    <scope>NUCLEOTIDE SEQUENCE [LARGE SCALE GENOMIC DNA]</scope>
    <source>
        <strain evidence="4">DSM 137</strain>
    </source>
</reference>
<organism evidence="3 4">
    <name type="scientific">Rhodoblastus acidophilus</name>
    <name type="common">Rhodopseudomonas acidophila</name>
    <dbReference type="NCBI Taxonomy" id="1074"/>
    <lineage>
        <taxon>Bacteria</taxon>
        <taxon>Pseudomonadati</taxon>
        <taxon>Pseudomonadota</taxon>
        <taxon>Alphaproteobacteria</taxon>
        <taxon>Hyphomicrobiales</taxon>
        <taxon>Rhodoblastaceae</taxon>
        <taxon>Rhodoblastus</taxon>
    </lineage>
</organism>
<gene>
    <name evidence="3" type="ORF">SAMN06265338_1581</name>
</gene>
<evidence type="ECO:0000259" key="2">
    <source>
        <dbReference type="Pfam" id="PF18818"/>
    </source>
</evidence>
<sequence length="395" mass="43070">MPNHASYLKSWLDVLKADKRKIFRAAADANRIAEWILSHHPEHAAGDDDQDTTAETQRTNASDEALAPDRGPQAPTTPKANRDDAAAAPRDRAHPKGLGPMKKSIDQMTLPLFDTTSLSTGAFGLYSGLSFGEPSEEDEPETEDQAPADASVAIPARNFRLRGRRPLASDWKSRAADNLAAIRLMQRIEGETRNATPEEQSQLARFISFGAGDLANNLFRRAADEALPKGWEALGQELEQLVRPTELASLARVTQYAHFTPEFIIRAMWKALRRMGFSECRVLEPGCGSGLFFSLLPEALADKTTLTGVELDPVTAKITKLLFPNAQIRNEDFTKARLPDAYDLVIGNPSFSTRTVRGSDPVGALNLSPTKFLSGGSSAPSCSNRMMTGNYSTAT</sequence>
<feature type="domain" description="Polyvalent protein metallopeptidase" evidence="2">
    <location>
        <begin position="3"/>
        <end position="27"/>
    </location>
</feature>
<dbReference type="InterPro" id="IPR041459">
    <property type="entry name" value="MPTase-PolyVal"/>
</dbReference>
<dbReference type="Gene3D" id="3.40.50.150">
    <property type="entry name" value="Vaccinia Virus protein VP39"/>
    <property type="match status" value="1"/>
</dbReference>
<dbReference type="InterPro" id="IPR029063">
    <property type="entry name" value="SAM-dependent_MTases_sf"/>
</dbReference>
<feature type="compositionally biased region" description="Polar residues" evidence="1">
    <location>
        <begin position="53"/>
        <end position="62"/>
    </location>
</feature>
<name>A0A212SI91_RHOAC</name>
<dbReference type="AlphaFoldDB" id="A0A212SI91"/>
<dbReference type="Proteomes" id="UP000198418">
    <property type="component" value="Unassembled WGS sequence"/>
</dbReference>
<dbReference type="Pfam" id="PF18818">
    <property type="entry name" value="MPTase-PolyVal"/>
    <property type="match status" value="1"/>
</dbReference>
<dbReference type="SUPFAM" id="SSF53335">
    <property type="entry name" value="S-adenosyl-L-methionine-dependent methyltransferases"/>
    <property type="match status" value="1"/>
</dbReference>
<feature type="compositionally biased region" description="Basic and acidic residues" evidence="1">
    <location>
        <begin position="80"/>
        <end position="94"/>
    </location>
</feature>
<dbReference type="EMBL" id="FYDG01000058">
    <property type="protein sequence ID" value="SNB85481.1"/>
    <property type="molecule type" value="Genomic_DNA"/>
</dbReference>
<feature type="compositionally biased region" description="Acidic residues" evidence="1">
    <location>
        <begin position="134"/>
        <end position="146"/>
    </location>
</feature>
<evidence type="ECO:0000256" key="1">
    <source>
        <dbReference type="SAM" id="MobiDB-lite"/>
    </source>
</evidence>
<feature type="region of interest" description="Disordered" evidence="1">
    <location>
        <begin position="129"/>
        <end position="148"/>
    </location>
</feature>
<protein>
    <recommendedName>
        <fullName evidence="2">Polyvalent protein metallopeptidase domain-containing protein</fullName>
    </recommendedName>
</protein>